<keyword evidence="2" id="KW-1185">Reference proteome</keyword>
<organism evidence="1 2">
    <name type="scientific">Parahaliea aestuarii</name>
    <dbReference type="NCBI Taxonomy" id="1852021"/>
    <lineage>
        <taxon>Bacteria</taxon>
        <taxon>Pseudomonadati</taxon>
        <taxon>Pseudomonadota</taxon>
        <taxon>Gammaproteobacteria</taxon>
        <taxon>Cellvibrionales</taxon>
        <taxon>Halieaceae</taxon>
        <taxon>Parahaliea</taxon>
    </lineage>
</organism>
<evidence type="ECO:0000313" key="2">
    <source>
        <dbReference type="Proteomes" id="UP000321933"/>
    </source>
</evidence>
<gene>
    <name evidence="1" type="ORF">FVW59_16775</name>
</gene>
<protein>
    <submittedName>
        <fullName evidence="1">Trypsin-like peptidase domain-containing protein</fullName>
    </submittedName>
</protein>
<evidence type="ECO:0000313" key="1">
    <source>
        <dbReference type="EMBL" id="TXS89667.1"/>
    </source>
</evidence>
<dbReference type="Pfam" id="PF13365">
    <property type="entry name" value="Trypsin_2"/>
    <property type="match status" value="1"/>
</dbReference>
<sequence>MTQHRELMARALLSGAGPLPGILAFFLALLLCQAGPVSGADRSEVVGATAPASVGVGTLASKPAEHGGQPAGRFLGSGFAIAPGSRVVTSAHVVDQIDSARERLVIFTGSGEQVQARPAVVERRDVEHDLAVLVVGGAALPTLPLAGRSHRAAGTPVVFSGYPAGITTGAYPVTHFGYISAVAPAAEPVRGGEKLSAAQIRALRDGFLIYQMDATVLPGHSGSAVVDAGTGEVIGVVIGALTRRAAFSKKMELVGMSFAIPVTYLHDLLSDPAT</sequence>
<accession>A0A5C8ZQ89</accession>
<dbReference type="AlphaFoldDB" id="A0A5C8ZQ89"/>
<dbReference type="Gene3D" id="2.40.10.10">
    <property type="entry name" value="Trypsin-like serine proteases"/>
    <property type="match status" value="2"/>
</dbReference>
<dbReference type="InterPro" id="IPR043504">
    <property type="entry name" value="Peptidase_S1_PA_chymotrypsin"/>
</dbReference>
<comment type="caution">
    <text evidence="1">The sequence shown here is derived from an EMBL/GenBank/DDBJ whole genome shotgun (WGS) entry which is preliminary data.</text>
</comment>
<dbReference type="PANTHER" id="PTHR43019">
    <property type="entry name" value="SERINE ENDOPROTEASE DEGS"/>
    <property type="match status" value="1"/>
</dbReference>
<dbReference type="Proteomes" id="UP000321933">
    <property type="component" value="Unassembled WGS sequence"/>
</dbReference>
<reference evidence="1 2" key="1">
    <citation type="submission" date="2019-08" db="EMBL/GenBank/DDBJ databases">
        <title>Parahaliea maris sp. nov., isolated from the surface seawater.</title>
        <authorList>
            <person name="Liu Y."/>
        </authorList>
    </citation>
    <scope>NUCLEOTIDE SEQUENCE [LARGE SCALE GENOMIC DNA]</scope>
    <source>
        <strain evidence="1 2">S2-26</strain>
    </source>
</reference>
<dbReference type="PANTHER" id="PTHR43019:SF23">
    <property type="entry name" value="PROTEASE DO-LIKE 5, CHLOROPLASTIC"/>
    <property type="match status" value="1"/>
</dbReference>
<dbReference type="InterPro" id="IPR009003">
    <property type="entry name" value="Peptidase_S1_PA"/>
</dbReference>
<dbReference type="RefSeq" id="WP_148065525.1">
    <property type="nucleotide sequence ID" value="NZ_VRYZ01000008.1"/>
</dbReference>
<dbReference type="SUPFAM" id="SSF50494">
    <property type="entry name" value="Trypsin-like serine proteases"/>
    <property type="match status" value="1"/>
</dbReference>
<proteinExistence type="predicted"/>
<name>A0A5C8ZQ89_9GAMM</name>
<dbReference type="OrthoDB" id="212300at2"/>
<dbReference type="EMBL" id="VRYZ01000008">
    <property type="protein sequence ID" value="TXS89667.1"/>
    <property type="molecule type" value="Genomic_DNA"/>
</dbReference>